<keyword evidence="1" id="KW-0732">Signal</keyword>
<dbReference type="OMA" id="SSYIWHY"/>
<dbReference type="EnsemblMetazoa" id="XM_038189030.1">
    <property type="protein sequence ID" value="XP_038044958.1"/>
    <property type="gene ID" value="LOC119719559"/>
</dbReference>
<dbReference type="AlphaFoldDB" id="A0A913YZF5"/>
<sequence>MVSKLTAVVAVFVLCLMVVAAEHPGHDALCPSTEMTSGPPIADTLVTSHLTVDGSGIELCSMEYRVPAKATMYQGMLAASQQHGNSFKFESEAHPMWGHFVSSINDVGSEGGFYWFIFDKDTLKTTPVGVDFIDIADNSSYIWHYSNSSQPNTTYSGPCVGSSVIPPPMPLTFKVGYLSVSSANTDLFAVCKQPVLLPTTPTTVYALVDLANDQIPLFVQAVLHAPQKTVTSLDGLANDDRYAWTGYRAGSNEKIPYDLSLTAISDGDHIEFRYDERSEPMIPADNGDLCPGEELTSGPTITDTLVTSYLSVDGGGTVQCSMKYRVPAKSTVYQGMLAASQQHGNGFEFESTLYAKFGHFITSINSVAPMGGSYWLIFDDVTKMLTPVGVDSIHVKNGSSYIWHYTNDTGHNVTYRGPCVGSSFIPPTIPLTYKVVYLTISGANVHQTTNDTFKRVCKQTVLIPSKETSVFRLLEIANSQIPITVKAELDLQGSSVRSFNGVSMRRSYRWIGFKAGMDGPIPYDLSMSTVTDGDHIEFRYEEVEIVTGPRGGASSAGQSVALVTLAVLLVNVVTSL</sequence>
<protein>
    <recommendedName>
        <fullName evidence="4">DUF4430 domain-containing protein</fullName>
    </recommendedName>
</protein>
<dbReference type="RefSeq" id="XP_038044958.1">
    <property type="nucleotide sequence ID" value="XM_038189030.1"/>
</dbReference>
<feature type="signal peptide" evidence="1">
    <location>
        <begin position="1"/>
        <end position="21"/>
    </location>
</feature>
<dbReference type="GO" id="GO:0005615">
    <property type="term" value="C:extracellular space"/>
    <property type="evidence" value="ECO:0007669"/>
    <property type="project" value="TreeGrafter"/>
</dbReference>
<feature type="chain" id="PRO_5036811636" description="DUF4430 domain-containing protein" evidence="1">
    <location>
        <begin position="22"/>
        <end position="576"/>
    </location>
</feature>
<dbReference type="Gene3D" id="2.170.130.30">
    <property type="match status" value="2"/>
</dbReference>
<evidence type="ECO:0000313" key="2">
    <source>
        <dbReference type="EnsemblMetazoa" id="XP_038044958.1"/>
    </source>
</evidence>
<organism evidence="2 3">
    <name type="scientific">Patiria miniata</name>
    <name type="common">Bat star</name>
    <name type="synonym">Asterina miniata</name>
    <dbReference type="NCBI Taxonomy" id="46514"/>
    <lineage>
        <taxon>Eukaryota</taxon>
        <taxon>Metazoa</taxon>
        <taxon>Echinodermata</taxon>
        <taxon>Eleutherozoa</taxon>
        <taxon>Asterozoa</taxon>
        <taxon>Asteroidea</taxon>
        <taxon>Valvatacea</taxon>
        <taxon>Valvatida</taxon>
        <taxon>Asterinidae</taxon>
        <taxon>Patiria</taxon>
    </lineage>
</organism>
<proteinExistence type="predicted"/>
<keyword evidence="3" id="KW-1185">Reference proteome</keyword>
<name>A0A913YZF5_PATMI</name>
<evidence type="ECO:0000256" key="1">
    <source>
        <dbReference type="SAM" id="SignalP"/>
    </source>
</evidence>
<dbReference type="PANTHER" id="PTHR10559:SF18">
    <property type="entry name" value="TRANSCOBALAMIN II"/>
    <property type="match status" value="1"/>
</dbReference>
<dbReference type="GO" id="GO:0031419">
    <property type="term" value="F:cobalamin binding"/>
    <property type="evidence" value="ECO:0007669"/>
    <property type="project" value="TreeGrafter"/>
</dbReference>
<dbReference type="GeneID" id="119719559"/>
<dbReference type="InterPro" id="IPR051588">
    <property type="entry name" value="Cobalamin_Transport"/>
</dbReference>
<accession>A0A913YZF5</accession>
<dbReference type="PANTHER" id="PTHR10559">
    <property type="entry name" value="TRANSCOBALAMIN-1/GASTRIC INTRINSIC FACTOR"/>
    <property type="match status" value="1"/>
</dbReference>
<dbReference type="Proteomes" id="UP000887568">
    <property type="component" value="Unplaced"/>
</dbReference>
<dbReference type="OrthoDB" id="10100185at2759"/>
<reference evidence="2" key="1">
    <citation type="submission" date="2022-11" db="UniProtKB">
        <authorList>
            <consortium name="EnsemblMetazoa"/>
        </authorList>
    </citation>
    <scope>IDENTIFICATION</scope>
</reference>
<dbReference type="GO" id="GO:0015889">
    <property type="term" value="P:cobalamin transport"/>
    <property type="evidence" value="ECO:0007669"/>
    <property type="project" value="TreeGrafter"/>
</dbReference>
<evidence type="ECO:0000313" key="3">
    <source>
        <dbReference type="Proteomes" id="UP000887568"/>
    </source>
</evidence>
<evidence type="ECO:0008006" key="4">
    <source>
        <dbReference type="Google" id="ProtNLM"/>
    </source>
</evidence>